<dbReference type="InterPro" id="IPR039426">
    <property type="entry name" value="TonB-dep_rcpt-like"/>
</dbReference>
<dbReference type="Proteomes" id="UP000306324">
    <property type="component" value="Unassembled WGS sequence"/>
</dbReference>
<evidence type="ECO:0000256" key="1">
    <source>
        <dbReference type="ARBA" id="ARBA00004571"/>
    </source>
</evidence>
<evidence type="ECO:0000256" key="6">
    <source>
        <dbReference type="ARBA" id="ARBA00023077"/>
    </source>
</evidence>
<evidence type="ECO:0000256" key="4">
    <source>
        <dbReference type="ARBA" id="ARBA00022452"/>
    </source>
</evidence>
<keyword evidence="8 15" id="KW-0675">Receptor</keyword>
<dbReference type="PANTHER" id="PTHR30069:SF37">
    <property type="entry name" value="FERRIC VIBRIOBACTIN RECEPTOR VIUA"/>
    <property type="match status" value="1"/>
</dbReference>
<comment type="caution">
    <text evidence="15">The sequence shown here is derived from an EMBL/GenBank/DDBJ whole genome shotgun (WGS) entry which is preliminary data.</text>
</comment>
<reference evidence="15 16" key="1">
    <citation type="submission" date="2019-04" db="EMBL/GenBank/DDBJ databases">
        <title>A novel phosphate-accumulating bacterium identified in bioreactor for phosphate removal from wastewater.</title>
        <authorList>
            <person name="Kotlyarov R.Y."/>
            <person name="Beletsky A.V."/>
            <person name="Kallistova A.Y."/>
            <person name="Dorofeev A.G."/>
            <person name="Nikolaev Y.Y."/>
            <person name="Pimenov N.V."/>
            <person name="Ravin N.V."/>
            <person name="Mardanov A.V."/>
        </authorList>
    </citation>
    <scope>NUCLEOTIDE SEQUENCE [LARGE SCALE GENOMIC DNA]</scope>
    <source>
        <strain evidence="15 16">Bin19</strain>
    </source>
</reference>
<evidence type="ECO:0000313" key="16">
    <source>
        <dbReference type="Proteomes" id="UP000306324"/>
    </source>
</evidence>
<keyword evidence="7 10" id="KW-0472">Membrane</keyword>
<keyword evidence="12" id="KW-0732">Signal</keyword>
<dbReference type="CDD" id="cd01347">
    <property type="entry name" value="ligand_gated_channel"/>
    <property type="match status" value="1"/>
</dbReference>
<evidence type="ECO:0000256" key="12">
    <source>
        <dbReference type="SAM" id="SignalP"/>
    </source>
</evidence>
<evidence type="ECO:0000256" key="2">
    <source>
        <dbReference type="ARBA" id="ARBA00009810"/>
    </source>
</evidence>
<evidence type="ECO:0000259" key="14">
    <source>
        <dbReference type="Pfam" id="PF07715"/>
    </source>
</evidence>
<comment type="similarity">
    <text evidence="2 10 11">Belongs to the TonB-dependent receptor family.</text>
</comment>
<feature type="domain" description="TonB-dependent receptor plug" evidence="14">
    <location>
        <begin position="57"/>
        <end position="165"/>
    </location>
</feature>
<evidence type="ECO:0000256" key="7">
    <source>
        <dbReference type="ARBA" id="ARBA00023136"/>
    </source>
</evidence>
<feature type="signal peptide" evidence="12">
    <location>
        <begin position="1"/>
        <end position="27"/>
    </location>
</feature>
<keyword evidence="5 10" id="KW-0812">Transmembrane</keyword>
<keyword evidence="4 10" id="KW-1134">Transmembrane beta strand</keyword>
<keyword evidence="16" id="KW-1185">Reference proteome</keyword>
<protein>
    <submittedName>
        <fullName evidence="15">TonB-dependent receptor</fullName>
    </submittedName>
</protein>
<name>A0A5S4ENK8_9PROT</name>
<evidence type="ECO:0000256" key="9">
    <source>
        <dbReference type="ARBA" id="ARBA00023237"/>
    </source>
</evidence>
<dbReference type="PROSITE" id="PS52016">
    <property type="entry name" value="TONB_DEPENDENT_REC_3"/>
    <property type="match status" value="1"/>
</dbReference>
<accession>A0A5S4ENK8</accession>
<organism evidence="15 16">
    <name type="scientific">Candidatus Accumulibacter phosphatis</name>
    <dbReference type="NCBI Taxonomy" id="327160"/>
    <lineage>
        <taxon>Bacteria</taxon>
        <taxon>Pseudomonadati</taxon>
        <taxon>Pseudomonadota</taxon>
        <taxon>Betaproteobacteria</taxon>
        <taxon>Candidatus Accumulibacter</taxon>
    </lineage>
</organism>
<dbReference type="InterPro" id="IPR012910">
    <property type="entry name" value="Plug_dom"/>
</dbReference>
<dbReference type="PANTHER" id="PTHR30069">
    <property type="entry name" value="TONB-DEPENDENT OUTER MEMBRANE RECEPTOR"/>
    <property type="match status" value="1"/>
</dbReference>
<dbReference type="InterPro" id="IPR037066">
    <property type="entry name" value="Plug_dom_sf"/>
</dbReference>
<evidence type="ECO:0000256" key="3">
    <source>
        <dbReference type="ARBA" id="ARBA00022448"/>
    </source>
</evidence>
<evidence type="ECO:0000313" key="15">
    <source>
        <dbReference type="EMBL" id="TMQ76902.1"/>
    </source>
</evidence>
<evidence type="ECO:0000256" key="10">
    <source>
        <dbReference type="PROSITE-ProRule" id="PRU01360"/>
    </source>
</evidence>
<dbReference type="AlphaFoldDB" id="A0A5S4ENK8"/>
<dbReference type="InterPro" id="IPR036942">
    <property type="entry name" value="Beta-barrel_TonB_sf"/>
</dbReference>
<keyword evidence="9 10" id="KW-0998">Cell outer membrane</keyword>
<dbReference type="Gene3D" id="2.170.130.10">
    <property type="entry name" value="TonB-dependent receptor, plug domain"/>
    <property type="match status" value="1"/>
</dbReference>
<dbReference type="SUPFAM" id="SSF56935">
    <property type="entry name" value="Porins"/>
    <property type="match status" value="1"/>
</dbReference>
<dbReference type="GO" id="GO:0015344">
    <property type="term" value="F:siderophore uptake transmembrane transporter activity"/>
    <property type="evidence" value="ECO:0007669"/>
    <property type="project" value="TreeGrafter"/>
</dbReference>
<dbReference type="GO" id="GO:0044718">
    <property type="term" value="P:siderophore transmembrane transport"/>
    <property type="evidence" value="ECO:0007669"/>
    <property type="project" value="TreeGrafter"/>
</dbReference>
<keyword evidence="6 11" id="KW-0798">TonB box</keyword>
<evidence type="ECO:0000256" key="11">
    <source>
        <dbReference type="RuleBase" id="RU003357"/>
    </source>
</evidence>
<gene>
    <name evidence="15" type="ORF">ACCUM_3775</name>
</gene>
<dbReference type="Pfam" id="PF00593">
    <property type="entry name" value="TonB_dep_Rec_b-barrel"/>
    <property type="match status" value="1"/>
</dbReference>
<feature type="domain" description="TonB-dependent receptor-like beta-barrel" evidence="13">
    <location>
        <begin position="209"/>
        <end position="651"/>
    </location>
</feature>
<feature type="chain" id="PRO_5024426819" evidence="12">
    <location>
        <begin position="28"/>
        <end position="683"/>
    </location>
</feature>
<evidence type="ECO:0000259" key="13">
    <source>
        <dbReference type="Pfam" id="PF00593"/>
    </source>
</evidence>
<keyword evidence="3 10" id="KW-0813">Transport</keyword>
<dbReference type="Gene3D" id="2.40.170.20">
    <property type="entry name" value="TonB-dependent receptor, beta-barrel domain"/>
    <property type="match status" value="1"/>
</dbReference>
<dbReference type="Pfam" id="PF07715">
    <property type="entry name" value="Plug"/>
    <property type="match status" value="1"/>
</dbReference>
<evidence type="ECO:0000256" key="8">
    <source>
        <dbReference type="ARBA" id="ARBA00023170"/>
    </source>
</evidence>
<evidence type="ECO:0000256" key="5">
    <source>
        <dbReference type="ARBA" id="ARBA00022692"/>
    </source>
</evidence>
<dbReference type="GO" id="GO:0009279">
    <property type="term" value="C:cell outer membrane"/>
    <property type="evidence" value="ECO:0007669"/>
    <property type="project" value="UniProtKB-SubCell"/>
</dbReference>
<proteinExistence type="inferred from homology"/>
<dbReference type="InterPro" id="IPR000531">
    <property type="entry name" value="Beta-barrel_TonB"/>
</dbReference>
<comment type="subcellular location">
    <subcellularLocation>
        <location evidence="1 10">Cell outer membrane</location>
        <topology evidence="1 10">Multi-pass membrane protein</topology>
    </subcellularLocation>
</comment>
<dbReference type="EMBL" id="SWAD01000037">
    <property type="protein sequence ID" value="TMQ76902.1"/>
    <property type="molecule type" value="Genomic_DNA"/>
</dbReference>
<sequence>MEPMPRSPIRHLALSIALACVAGTGIAEEALAPPDISLEDLLGTEVTSASRKAERLHEVAAAVFVITRDDIERSGATNLPEALRLAPGVNVASLANNRWAVSVRGFNDRFSNKLLVLMDGRSIYSPLFSGVVWEDQDTLLEDIDRIEVVRGPGAAMWGANAVNGVINIITRRARDTEGDLLVAAAGSEERALLAFRHGGEAGNGHFRVWGKAFKRDQSFTTDGHTGNDYWQAGRIGFRGDWHMGSDQRLMLSGQMYSSPTGDRWNLADLGSPLGVNLIDRRQGGKGGHLLGRNEWTLANGSQAALQAYIDVSSIELQTAFKEDRTTVDLDFQHRLLLGQDHDLIWGLGYRYSRDRMNSTGIIVAQPSSRAFTLASAFVYDDITLLPNTLRLMLGLRIEDNSFTGVEPLPNVRLMWAPSDSQSLWASVARAVRTPSRAELDGEVIFSVTPPGAAGNPTPLPLLTRNIPDDHKLQNETVLAYELGYRHQFSASLSTDIAAFYNQYGDLRSAMLGTQQIAFERSPYLIQNIVPDNSIQAHTHGFEISMDWYPRPWWRIQPNYSYLRLDATAKTGDPVSVSNANNMNVSDPQHQLSLRSSLSLSDKHRFDLWLRHVSKLGARNAQIAIPAYTTLDLRYAWKPTHDLEVSVVGQNLLDRSHPEFVPSLLPSQQLELQRGMYVKARWQF</sequence>